<name>A0A3G1KXW4_FORW1</name>
<protein>
    <recommendedName>
        <fullName evidence="5">Sec-independent protein translocase protein TatC</fullName>
    </recommendedName>
</protein>
<dbReference type="HAMAP" id="MF_00902">
    <property type="entry name" value="TatC"/>
    <property type="match status" value="1"/>
</dbReference>
<gene>
    <name evidence="5" type="primary">tatC</name>
    <name evidence="6" type="ORF">DCMF_23250</name>
</gene>
<dbReference type="GO" id="GO:0009977">
    <property type="term" value="F:proton motive force dependent protein transmembrane transporter activity"/>
    <property type="evidence" value="ECO:0007669"/>
    <property type="project" value="TreeGrafter"/>
</dbReference>
<organism evidence="6 7">
    <name type="scientific">Formimonas warabiya</name>
    <dbReference type="NCBI Taxonomy" id="1761012"/>
    <lineage>
        <taxon>Bacteria</taxon>
        <taxon>Bacillati</taxon>
        <taxon>Bacillota</taxon>
        <taxon>Clostridia</taxon>
        <taxon>Eubacteriales</taxon>
        <taxon>Peptococcaceae</taxon>
        <taxon>Candidatus Formimonas</taxon>
    </lineage>
</organism>
<comment type="caution">
    <text evidence="5">Lacks conserved residue(s) required for the propagation of feature annotation.</text>
</comment>
<keyword evidence="7" id="KW-1185">Reference proteome</keyword>
<dbReference type="EMBL" id="CP017634">
    <property type="protein sequence ID" value="ATW27281.1"/>
    <property type="molecule type" value="Genomic_DNA"/>
</dbReference>
<keyword evidence="5" id="KW-0813">Transport</keyword>
<dbReference type="Proteomes" id="UP000323521">
    <property type="component" value="Chromosome"/>
</dbReference>
<dbReference type="KEGG" id="fwa:DCMF_23250"/>
<dbReference type="GO" id="GO:0033281">
    <property type="term" value="C:TAT protein transport complex"/>
    <property type="evidence" value="ECO:0007669"/>
    <property type="project" value="UniProtKB-UniRule"/>
</dbReference>
<keyword evidence="5" id="KW-0653">Protein transport</keyword>
<keyword evidence="4 5" id="KW-0472">Membrane</keyword>
<sequence>MNLTDKPMTIYEHLNDLRKTLIISLAAWLIISTAAYFGFQDRIFDFLTAPLREMDLKLVMTTPFEGFMVKIKASCFAGILFSLPVILWEIWKFVLPALHTHEKKYLLLIVPPSLILFVAGMAFSYYFVLGVALKFLIMTAGSGFIPMLGASKYLGFIIGVLLPFGFVFQLPLLSFVLTRIGLITYKTMAKKRKYAIVLIFIIAAVITPTPDVVTQCLMALPMVLLYEISILISRLARKKQVPAHPEKS</sequence>
<dbReference type="PANTHER" id="PTHR30371:SF0">
    <property type="entry name" value="SEC-INDEPENDENT PROTEIN TRANSLOCASE PROTEIN TATC, CHLOROPLASTIC-RELATED"/>
    <property type="match status" value="1"/>
</dbReference>
<evidence type="ECO:0000256" key="4">
    <source>
        <dbReference type="ARBA" id="ARBA00023136"/>
    </source>
</evidence>
<reference evidence="6 7" key="1">
    <citation type="submission" date="2016-10" db="EMBL/GenBank/DDBJ databases">
        <title>Complete Genome Sequence of Peptococcaceae strain DCMF.</title>
        <authorList>
            <person name="Edwards R.J."/>
            <person name="Holland S.I."/>
            <person name="Deshpande N.P."/>
            <person name="Wong Y.K."/>
            <person name="Ertan H."/>
            <person name="Manefield M."/>
            <person name="Russell T.L."/>
            <person name="Lee M.J."/>
        </authorList>
    </citation>
    <scope>NUCLEOTIDE SEQUENCE [LARGE SCALE GENOMIC DNA]</scope>
    <source>
        <strain evidence="6 7">DCMF</strain>
    </source>
</reference>
<proteinExistence type="inferred from homology"/>
<evidence type="ECO:0000313" key="6">
    <source>
        <dbReference type="EMBL" id="ATW27281.1"/>
    </source>
</evidence>
<keyword evidence="5" id="KW-0811">Translocation</keyword>
<evidence type="ECO:0000313" key="7">
    <source>
        <dbReference type="Proteomes" id="UP000323521"/>
    </source>
</evidence>
<feature type="transmembrane region" description="Helical" evidence="5">
    <location>
        <begin position="194"/>
        <end position="213"/>
    </location>
</feature>
<feature type="transmembrane region" description="Helical" evidence="5">
    <location>
        <begin position="71"/>
        <end position="94"/>
    </location>
</feature>
<accession>A0A3G1KXW4</accession>
<evidence type="ECO:0000256" key="5">
    <source>
        <dbReference type="HAMAP-Rule" id="MF_00902"/>
    </source>
</evidence>
<dbReference type="PROSITE" id="PS01218">
    <property type="entry name" value="TATC"/>
    <property type="match status" value="1"/>
</dbReference>
<keyword evidence="5" id="KW-1003">Cell membrane</keyword>
<dbReference type="NCBIfam" id="TIGR00945">
    <property type="entry name" value="tatC"/>
    <property type="match status" value="1"/>
</dbReference>
<comment type="function">
    <text evidence="5">Part of the twin-arginine translocation (Tat) system that transports large folded proteins containing a characteristic twin-arginine motif in their signal peptide across membranes.</text>
</comment>
<evidence type="ECO:0000256" key="2">
    <source>
        <dbReference type="ARBA" id="ARBA00022692"/>
    </source>
</evidence>
<evidence type="ECO:0000256" key="1">
    <source>
        <dbReference type="ARBA" id="ARBA00004141"/>
    </source>
</evidence>
<dbReference type="InterPro" id="IPR019820">
    <property type="entry name" value="Sec-indep_translocase_CS"/>
</dbReference>
<feature type="transmembrane region" description="Helical" evidence="5">
    <location>
        <begin position="106"/>
        <end position="133"/>
    </location>
</feature>
<dbReference type="InterPro" id="IPR002033">
    <property type="entry name" value="TatC"/>
</dbReference>
<comment type="subcellular location">
    <subcellularLocation>
        <location evidence="5">Cell membrane</location>
        <topology evidence="5">Multi-pass membrane protein</topology>
    </subcellularLocation>
    <subcellularLocation>
        <location evidence="1">Membrane</location>
        <topology evidence="1">Multi-pass membrane protein</topology>
    </subcellularLocation>
</comment>
<keyword evidence="2 5" id="KW-0812">Transmembrane</keyword>
<evidence type="ECO:0000256" key="3">
    <source>
        <dbReference type="ARBA" id="ARBA00022989"/>
    </source>
</evidence>
<dbReference type="GO" id="GO:0043953">
    <property type="term" value="P:protein transport by the Tat complex"/>
    <property type="evidence" value="ECO:0007669"/>
    <property type="project" value="UniProtKB-UniRule"/>
</dbReference>
<dbReference type="Pfam" id="PF00902">
    <property type="entry name" value="TatC"/>
    <property type="match status" value="1"/>
</dbReference>
<dbReference type="PRINTS" id="PR01840">
    <property type="entry name" value="TATCFAMILY"/>
</dbReference>
<comment type="subunit">
    <text evidence="5">Forms a complex with TatA.</text>
</comment>
<keyword evidence="3 5" id="KW-1133">Transmembrane helix</keyword>
<dbReference type="GO" id="GO:0065002">
    <property type="term" value="P:intracellular protein transmembrane transport"/>
    <property type="evidence" value="ECO:0007669"/>
    <property type="project" value="TreeGrafter"/>
</dbReference>
<feature type="transmembrane region" description="Helical" evidence="5">
    <location>
        <begin position="21"/>
        <end position="39"/>
    </location>
</feature>
<comment type="similarity">
    <text evidence="5">Belongs to the TatC family.</text>
</comment>
<feature type="transmembrane region" description="Helical" evidence="5">
    <location>
        <begin position="153"/>
        <end position="182"/>
    </location>
</feature>
<dbReference type="PANTHER" id="PTHR30371">
    <property type="entry name" value="SEC-INDEPENDENT PROTEIN TRANSLOCASE PROTEIN TATC"/>
    <property type="match status" value="1"/>
</dbReference>
<dbReference type="AlphaFoldDB" id="A0A3G1KXW4"/>